<dbReference type="KEGG" id="zju:107417841"/>
<dbReference type="FunCoup" id="A0A6P4A879">
    <property type="interactions" value="413"/>
</dbReference>
<comment type="cofactor">
    <cofactor evidence="2">
        <name>heme</name>
        <dbReference type="ChEBI" id="CHEBI:30413"/>
    </cofactor>
</comment>
<dbReference type="GO" id="GO:0005506">
    <property type="term" value="F:iron ion binding"/>
    <property type="evidence" value="ECO:0007669"/>
    <property type="project" value="InterPro"/>
</dbReference>
<organism evidence="5 6">
    <name type="scientific">Ziziphus jujuba</name>
    <name type="common">Chinese jujube</name>
    <name type="synonym">Ziziphus sativa</name>
    <dbReference type="NCBI Taxonomy" id="326968"/>
    <lineage>
        <taxon>Eukaryota</taxon>
        <taxon>Viridiplantae</taxon>
        <taxon>Streptophyta</taxon>
        <taxon>Embryophyta</taxon>
        <taxon>Tracheophyta</taxon>
        <taxon>Spermatophyta</taxon>
        <taxon>Magnoliopsida</taxon>
        <taxon>eudicotyledons</taxon>
        <taxon>Gunneridae</taxon>
        <taxon>Pentapetalae</taxon>
        <taxon>rosids</taxon>
        <taxon>fabids</taxon>
        <taxon>Rosales</taxon>
        <taxon>Rhamnaceae</taxon>
        <taxon>Paliureae</taxon>
        <taxon>Ziziphus</taxon>
    </lineage>
</organism>
<dbReference type="Pfam" id="PF00067">
    <property type="entry name" value="p450"/>
    <property type="match status" value="1"/>
</dbReference>
<dbReference type="InterPro" id="IPR017972">
    <property type="entry name" value="Cyt_P450_CS"/>
</dbReference>
<sequence length="502" mass="56067">MEFLLSILCIILTWIFVQALRSITRGKTRSRKLPPGPKPLPIIGNLHQLGNKPHKSLAELAEIHGPLMTMKLGQVTTIVVSSAAMAKEILQTHDQNFSNRAIPDAIRAQQHDVNALPWIPVSKLWRTLRKICNIQLFSTKILDNNQNLRQRKVQELVADVHKSSLTGEAVDMGSAAFTTTVNLMSNTVFSIDLTDPSSDMAAEFRESVMKIMEGAGKPNLGDYFPLLRKIDPHGIRRSMTIHFGKILDVLDRMMNERLQFRKLPGSSRKNDVLDTLLDIIEENSEEINKFQIQHLLLVLFVAGTDTTASTFQWAMAELLRKPEILSKARAELEKIIGIGNPIEESDIARLPYLQAIVKETFRLHPALPLLLPRKAEADVEIGGIVIPKGAQLFINAWAIGRDPSTWDDPNSFNPERFLGSEMDVKGTSFGLIPFGGGRRICPGLPLATRMLYLMLASLIHSFDWKLEDGIKPEDVNMEDKFGISLEMAQPLRAVPVTVTVTV</sequence>
<dbReference type="InterPro" id="IPR001128">
    <property type="entry name" value="Cyt_P450"/>
</dbReference>
<keyword evidence="5" id="KW-1185">Reference proteome</keyword>
<feature type="chain" id="PRO_5046057047" evidence="4">
    <location>
        <begin position="20"/>
        <end position="502"/>
    </location>
</feature>
<accession>A0A6P4A879</accession>
<dbReference type="InterPro" id="IPR002401">
    <property type="entry name" value="Cyt_P450_E_grp-I"/>
</dbReference>
<comment type="similarity">
    <text evidence="1 3">Belongs to the cytochrome P450 family.</text>
</comment>
<dbReference type="PROSITE" id="PS00086">
    <property type="entry name" value="CYTOCHROME_P450"/>
    <property type="match status" value="1"/>
</dbReference>
<evidence type="ECO:0000313" key="5">
    <source>
        <dbReference type="Proteomes" id="UP001652623"/>
    </source>
</evidence>
<name>A0A6P4A879_ZIZJJ</name>
<dbReference type="CDD" id="cd11073">
    <property type="entry name" value="CYP76-like"/>
    <property type="match status" value="1"/>
</dbReference>
<dbReference type="PRINTS" id="PR00385">
    <property type="entry name" value="P450"/>
</dbReference>
<dbReference type="InterPro" id="IPR036396">
    <property type="entry name" value="Cyt_P450_sf"/>
</dbReference>
<dbReference type="Gene3D" id="1.10.630.10">
    <property type="entry name" value="Cytochrome P450"/>
    <property type="match status" value="1"/>
</dbReference>
<evidence type="ECO:0000256" key="1">
    <source>
        <dbReference type="ARBA" id="ARBA00010617"/>
    </source>
</evidence>
<dbReference type="GO" id="GO:0004497">
    <property type="term" value="F:monooxygenase activity"/>
    <property type="evidence" value="ECO:0007669"/>
    <property type="project" value="UniProtKB-KW"/>
</dbReference>
<reference evidence="6" key="1">
    <citation type="submission" date="2025-08" db="UniProtKB">
        <authorList>
            <consortium name="RefSeq"/>
        </authorList>
    </citation>
    <scope>IDENTIFICATION</scope>
    <source>
        <tissue evidence="6">Seedling</tissue>
    </source>
</reference>
<feature type="signal peptide" evidence="4">
    <location>
        <begin position="1"/>
        <end position="19"/>
    </location>
</feature>
<keyword evidence="3" id="KW-0503">Monooxygenase</keyword>
<proteinExistence type="inferred from homology"/>
<protein>
    <submittedName>
        <fullName evidence="6">Geraniol 8-hydroxylase</fullName>
    </submittedName>
</protein>
<keyword evidence="2 3" id="KW-0479">Metal-binding</keyword>
<dbReference type="PRINTS" id="PR00463">
    <property type="entry name" value="EP450I"/>
</dbReference>
<dbReference type="GeneID" id="107417841"/>
<keyword evidence="2 3" id="KW-0349">Heme</keyword>
<keyword evidence="3" id="KW-0560">Oxidoreductase</keyword>
<dbReference type="GO" id="GO:0020037">
    <property type="term" value="F:heme binding"/>
    <property type="evidence" value="ECO:0007669"/>
    <property type="project" value="InterPro"/>
</dbReference>
<dbReference type="Proteomes" id="UP001652623">
    <property type="component" value="Chromosome 6"/>
</dbReference>
<keyword evidence="2 3" id="KW-0408">Iron</keyword>
<dbReference type="SUPFAM" id="SSF48264">
    <property type="entry name" value="Cytochrome P450"/>
    <property type="match status" value="1"/>
</dbReference>
<evidence type="ECO:0000256" key="3">
    <source>
        <dbReference type="RuleBase" id="RU000461"/>
    </source>
</evidence>
<dbReference type="RefSeq" id="XP_015881978.2">
    <property type="nucleotide sequence ID" value="XM_016026492.4"/>
</dbReference>
<gene>
    <name evidence="6" type="primary">LOC107417841</name>
</gene>
<dbReference type="PANTHER" id="PTHR47950:SF48">
    <property type="entry name" value="CYTOCHROME P450 FAMILY PROTEIN, EXPRESSED"/>
    <property type="match status" value="1"/>
</dbReference>
<keyword evidence="4" id="KW-0732">Signal</keyword>
<evidence type="ECO:0000256" key="2">
    <source>
        <dbReference type="PIRSR" id="PIRSR602401-1"/>
    </source>
</evidence>
<dbReference type="PANTHER" id="PTHR47950">
    <property type="entry name" value="CYTOCHROME P450, FAMILY 76, SUBFAMILY C, POLYPEPTIDE 5-RELATED"/>
    <property type="match status" value="1"/>
</dbReference>
<feature type="binding site" description="axial binding residue" evidence="2">
    <location>
        <position position="441"/>
    </location>
    <ligand>
        <name>heme</name>
        <dbReference type="ChEBI" id="CHEBI:30413"/>
    </ligand>
    <ligandPart>
        <name>Fe</name>
        <dbReference type="ChEBI" id="CHEBI:18248"/>
    </ligandPart>
</feature>
<dbReference type="InParanoid" id="A0A6P4A879"/>
<evidence type="ECO:0000256" key="4">
    <source>
        <dbReference type="SAM" id="SignalP"/>
    </source>
</evidence>
<dbReference type="GO" id="GO:0016705">
    <property type="term" value="F:oxidoreductase activity, acting on paired donors, with incorporation or reduction of molecular oxygen"/>
    <property type="evidence" value="ECO:0007669"/>
    <property type="project" value="InterPro"/>
</dbReference>
<evidence type="ECO:0000313" key="6">
    <source>
        <dbReference type="RefSeq" id="XP_015881978.2"/>
    </source>
</evidence>
<dbReference type="AlphaFoldDB" id="A0A6P4A879"/>